<proteinExistence type="predicted"/>
<protein>
    <submittedName>
        <fullName evidence="1">(salmon louse) hypothetical protein</fullName>
    </submittedName>
</protein>
<dbReference type="Proteomes" id="UP000675881">
    <property type="component" value="Chromosome 14"/>
</dbReference>
<gene>
    <name evidence="1" type="ORF">LSAA_4545</name>
</gene>
<reference evidence="1" key="1">
    <citation type="submission" date="2021-02" db="EMBL/GenBank/DDBJ databases">
        <authorList>
            <person name="Bekaert M."/>
        </authorList>
    </citation>
    <scope>NUCLEOTIDE SEQUENCE</scope>
    <source>
        <strain evidence="1">IoA-00</strain>
    </source>
</reference>
<keyword evidence="2" id="KW-1185">Reference proteome</keyword>
<organism evidence="1 2">
    <name type="scientific">Lepeophtheirus salmonis</name>
    <name type="common">Salmon louse</name>
    <name type="synonym">Caligus salmonis</name>
    <dbReference type="NCBI Taxonomy" id="72036"/>
    <lineage>
        <taxon>Eukaryota</taxon>
        <taxon>Metazoa</taxon>
        <taxon>Ecdysozoa</taxon>
        <taxon>Arthropoda</taxon>
        <taxon>Crustacea</taxon>
        <taxon>Multicrustacea</taxon>
        <taxon>Hexanauplia</taxon>
        <taxon>Copepoda</taxon>
        <taxon>Siphonostomatoida</taxon>
        <taxon>Caligidae</taxon>
        <taxon>Lepeophtheirus</taxon>
    </lineage>
</organism>
<dbReference type="EMBL" id="HG994593">
    <property type="protein sequence ID" value="CAF2851764.1"/>
    <property type="molecule type" value="Genomic_DNA"/>
</dbReference>
<evidence type="ECO:0000313" key="1">
    <source>
        <dbReference type="EMBL" id="CAF2851764.1"/>
    </source>
</evidence>
<dbReference type="AlphaFoldDB" id="A0A7R8H4N9"/>
<name>A0A7R8H4N9_LEPSM</name>
<evidence type="ECO:0000313" key="2">
    <source>
        <dbReference type="Proteomes" id="UP000675881"/>
    </source>
</evidence>
<accession>A0A7R8H4N9</accession>
<sequence>MHQIPLIVEYIDDNRMKSTVKLTPMESFDFVLDNKLKVLSTVNKNQSFCPGQNFLSGFQQLFLLIACCDEGGKSCWIGGLSLGIVELCVSIKIFQLFVQ</sequence>